<keyword evidence="2" id="KW-1185">Reference proteome</keyword>
<dbReference type="EMBL" id="LEKT01000015">
    <property type="protein sequence ID" value="KMO86811.1"/>
    <property type="molecule type" value="Genomic_DNA"/>
</dbReference>
<reference evidence="1 2" key="1">
    <citation type="submission" date="2015-06" db="EMBL/GenBank/DDBJ databases">
        <title>Draft genome sequence of beer spoilage bacterium Megasphaera cerevisiae type strain 20462.</title>
        <authorList>
            <person name="Kutumbaka K."/>
            <person name="Pasmowitz J."/>
            <person name="Mategko J."/>
            <person name="Reyes D."/>
            <person name="Friedrich A."/>
            <person name="Han S."/>
            <person name="Martens-Habbena W."/>
            <person name="Neal-McKinney J."/>
            <person name="Janagama H.K."/>
            <person name="Nadala C."/>
            <person name="Samadpour M."/>
        </authorList>
    </citation>
    <scope>NUCLEOTIDE SEQUENCE [LARGE SCALE GENOMIC DNA]</scope>
    <source>
        <strain evidence="1 2">DSM 20462</strain>
    </source>
</reference>
<evidence type="ECO:0000313" key="2">
    <source>
        <dbReference type="Proteomes" id="UP000036503"/>
    </source>
</evidence>
<dbReference type="OrthoDB" id="1625489at2"/>
<name>A0A0J6ZPJ0_9FIRM</name>
<dbReference type="RefSeq" id="WP_048513980.1">
    <property type="nucleotide sequence ID" value="NZ_FUXD01000001.1"/>
</dbReference>
<protein>
    <submittedName>
        <fullName evidence="1">Uncharacterized protein</fullName>
    </submittedName>
</protein>
<gene>
    <name evidence="1" type="ORF">AB840_06270</name>
</gene>
<dbReference type="PATRIC" id="fig|1122219.3.peg.709"/>
<dbReference type="AlphaFoldDB" id="A0A0J6ZPJ0"/>
<comment type="caution">
    <text evidence="1">The sequence shown here is derived from an EMBL/GenBank/DDBJ whole genome shotgun (WGS) entry which is preliminary data.</text>
</comment>
<organism evidence="1 2">
    <name type="scientific">Megasphaera cerevisiae DSM 20462</name>
    <dbReference type="NCBI Taxonomy" id="1122219"/>
    <lineage>
        <taxon>Bacteria</taxon>
        <taxon>Bacillati</taxon>
        <taxon>Bacillota</taxon>
        <taxon>Negativicutes</taxon>
        <taxon>Veillonellales</taxon>
        <taxon>Veillonellaceae</taxon>
        <taxon>Megasphaera</taxon>
    </lineage>
</organism>
<proteinExistence type="predicted"/>
<dbReference type="STRING" id="39029.BSR42_04890"/>
<dbReference type="Proteomes" id="UP000036503">
    <property type="component" value="Unassembled WGS sequence"/>
</dbReference>
<evidence type="ECO:0000313" key="1">
    <source>
        <dbReference type="EMBL" id="KMO86811.1"/>
    </source>
</evidence>
<accession>A0A0J6ZPJ0</accession>
<dbReference type="InParanoid" id="A0A0J6ZPJ0"/>
<sequence>MRVYVNDEERQIHVYDRETGQDYAKSVLCSQDRMSTDEYGEFCLSEEEYTGWVKLLEKLQESEDIRFSLKEKVDAEELKNYLYEETKYVTHTKETIDMENICLKEVQEALAAHNNAWLAENGFTKTIQE</sequence>